<keyword evidence="3" id="KW-1185">Reference proteome</keyword>
<organism evidence="2 3">
    <name type="scientific">Aspergillus sydowii CBS 593.65</name>
    <dbReference type="NCBI Taxonomy" id="1036612"/>
    <lineage>
        <taxon>Eukaryota</taxon>
        <taxon>Fungi</taxon>
        <taxon>Dikarya</taxon>
        <taxon>Ascomycota</taxon>
        <taxon>Pezizomycotina</taxon>
        <taxon>Eurotiomycetes</taxon>
        <taxon>Eurotiomycetidae</taxon>
        <taxon>Eurotiales</taxon>
        <taxon>Aspergillaceae</taxon>
        <taxon>Aspergillus</taxon>
        <taxon>Aspergillus subgen. Nidulantes</taxon>
    </lineage>
</organism>
<reference evidence="3" key="1">
    <citation type="journal article" date="2017" name="Genome Biol.">
        <title>Comparative genomics reveals high biological diversity and specific adaptations in the industrially and medically important fungal genus Aspergillus.</title>
        <authorList>
            <person name="de Vries R.P."/>
            <person name="Riley R."/>
            <person name="Wiebenga A."/>
            <person name="Aguilar-Osorio G."/>
            <person name="Amillis S."/>
            <person name="Uchima C.A."/>
            <person name="Anderluh G."/>
            <person name="Asadollahi M."/>
            <person name="Askin M."/>
            <person name="Barry K."/>
            <person name="Battaglia E."/>
            <person name="Bayram O."/>
            <person name="Benocci T."/>
            <person name="Braus-Stromeyer S.A."/>
            <person name="Caldana C."/>
            <person name="Canovas D."/>
            <person name="Cerqueira G.C."/>
            <person name="Chen F."/>
            <person name="Chen W."/>
            <person name="Choi C."/>
            <person name="Clum A."/>
            <person name="Dos Santos R.A."/>
            <person name="Damasio A.R."/>
            <person name="Diallinas G."/>
            <person name="Emri T."/>
            <person name="Fekete E."/>
            <person name="Flipphi M."/>
            <person name="Freyberg S."/>
            <person name="Gallo A."/>
            <person name="Gournas C."/>
            <person name="Habgood R."/>
            <person name="Hainaut M."/>
            <person name="Harispe M.L."/>
            <person name="Henrissat B."/>
            <person name="Hilden K.S."/>
            <person name="Hope R."/>
            <person name="Hossain A."/>
            <person name="Karabika E."/>
            <person name="Karaffa L."/>
            <person name="Karanyi Z."/>
            <person name="Krasevec N."/>
            <person name="Kuo A."/>
            <person name="Kusch H."/>
            <person name="LaButti K."/>
            <person name="Lagendijk E.L."/>
            <person name="Lapidus A."/>
            <person name="Levasseur A."/>
            <person name="Lindquist E."/>
            <person name="Lipzen A."/>
            <person name="Logrieco A.F."/>
            <person name="MacCabe A."/>
            <person name="Maekelae M.R."/>
            <person name="Malavazi I."/>
            <person name="Melin P."/>
            <person name="Meyer V."/>
            <person name="Mielnichuk N."/>
            <person name="Miskei M."/>
            <person name="Molnar A.P."/>
            <person name="Mule G."/>
            <person name="Ngan C.Y."/>
            <person name="Orejas M."/>
            <person name="Orosz E."/>
            <person name="Ouedraogo J.P."/>
            <person name="Overkamp K.M."/>
            <person name="Park H.-S."/>
            <person name="Perrone G."/>
            <person name="Piumi F."/>
            <person name="Punt P.J."/>
            <person name="Ram A.F."/>
            <person name="Ramon A."/>
            <person name="Rauscher S."/>
            <person name="Record E."/>
            <person name="Riano-Pachon D.M."/>
            <person name="Robert V."/>
            <person name="Roehrig J."/>
            <person name="Ruller R."/>
            <person name="Salamov A."/>
            <person name="Salih N.S."/>
            <person name="Samson R.A."/>
            <person name="Sandor E."/>
            <person name="Sanguinetti M."/>
            <person name="Schuetze T."/>
            <person name="Sepcic K."/>
            <person name="Shelest E."/>
            <person name="Sherlock G."/>
            <person name="Sophianopoulou V."/>
            <person name="Squina F.M."/>
            <person name="Sun H."/>
            <person name="Susca A."/>
            <person name="Todd R.B."/>
            <person name="Tsang A."/>
            <person name="Unkles S.E."/>
            <person name="van de Wiele N."/>
            <person name="van Rossen-Uffink D."/>
            <person name="Oliveira J.V."/>
            <person name="Vesth T.C."/>
            <person name="Visser J."/>
            <person name="Yu J.-H."/>
            <person name="Zhou M."/>
            <person name="Andersen M.R."/>
            <person name="Archer D.B."/>
            <person name="Baker S.E."/>
            <person name="Benoit I."/>
            <person name="Brakhage A.A."/>
            <person name="Braus G.H."/>
            <person name="Fischer R."/>
            <person name="Frisvad J.C."/>
            <person name="Goldman G.H."/>
            <person name="Houbraken J."/>
            <person name="Oakley B."/>
            <person name="Pocsi I."/>
            <person name="Scazzocchio C."/>
            <person name="Seiboth B."/>
            <person name="vanKuyk P.A."/>
            <person name="Wortman J."/>
            <person name="Dyer P.S."/>
            <person name="Grigoriev I.V."/>
        </authorList>
    </citation>
    <scope>NUCLEOTIDE SEQUENCE [LARGE SCALE GENOMIC DNA]</scope>
    <source>
        <strain evidence="3">CBS 593.65</strain>
    </source>
</reference>
<dbReference type="VEuPathDB" id="FungiDB:ASPSYDRAFT_50592"/>
<name>A0A1L9T320_9EURO</name>
<dbReference type="EMBL" id="KV878596">
    <property type="protein sequence ID" value="OJJ53844.1"/>
    <property type="molecule type" value="Genomic_DNA"/>
</dbReference>
<dbReference type="GeneID" id="63764189"/>
<protein>
    <submittedName>
        <fullName evidence="2">Uncharacterized protein</fullName>
    </submittedName>
</protein>
<feature type="region of interest" description="Disordered" evidence="1">
    <location>
        <begin position="1"/>
        <end position="36"/>
    </location>
</feature>
<accession>A0A1L9T320</accession>
<dbReference type="Proteomes" id="UP000184356">
    <property type="component" value="Unassembled WGS sequence"/>
</dbReference>
<sequence length="106" mass="12133">MEETVAPGREWGISNTKGQQQQQQRKPGSDAFLPQKAKEVRYWVASKRKVPKEGGRRWRVREQGRAPCSTEMGDCNNPCRATRAMARSKSRQQYNERNGADRNPGK</sequence>
<evidence type="ECO:0000313" key="2">
    <source>
        <dbReference type="EMBL" id="OJJ53844.1"/>
    </source>
</evidence>
<gene>
    <name evidence="2" type="ORF">ASPSYDRAFT_50592</name>
</gene>
<feature type="region of interest" description="Disordered" evidence="1">
    <location>
        <begin position="83"/>
        <end position="106"/>
    </location>
</feature>
<proteinExistence type="predicted"/>
<evidence type="ECO:0000256" key="1">
    <source>
        <dbReference type="SAM" id="MobiDB-lite"/>
    </source>
</evidence>
<dbReference type="AlphaFoldDB" id="A0A1L9T320"/>
<dbReference type="RefSeq" id="XP_040697650.1">
    <property type="nucleotide sequence ID" value="XM_040848116.1"/>
</dbReference>
<evidence type="ECO:0000313" key="3">
    <source>
        <dbReference type="Proteomes" id="UP000184356"/>
    </source>
</evidence>